<evidence type="ECO:0000256" key="1">
    <source>
        <dbReference type="SAM" id="Phobius"/>
    </source>
</evidence>
<feature type="transmembrane region" description="Helical" evidence="1">
    <location>
        <begin position="126"/>
        <end position="146"/>
    </location>
</feature>
<evidence type="ECO:0000313" key="3">
    <source>
        <dbReference type="Proteomes" id="UP000077752"/>
    </source>
</evidence>
<name>A0A177SP40_PSEPU</name>
<feature type="transmembrane region" description="Helical" evidence="1">
    <location>
        <begin position="44"/>
        <end position="62"/>
    </location>
</feature>
<dbReference type="InterPro" id="IPR043130">
    <property type="entry name" value="CDP-OH_PTrfase_TM_dom"/>
</dbReference>
<keyword evidence="1" id="KW-1133">Transmembrane helix</keyword>
<proteinExistence type="predicted"/>
<dbReference type="Pfam" id="PF01066">
    <property type="entry name" value="CDP-OH_P_transf"/>
    <property type="match status" value="1"/>
</dbReference>
<keyword evidence="2" id="KW-0808">Transferase</keyword>
<dbReference type="InterPro" id="IPR000462">
    <property type="entry name" value="CDP-OH_P_trans"/>
</dbReference>
<dbReference type="EMBL" id="LUCV01000016">
    <property type="protein sequence ID" value="OAI92808.1"/>
    <property type="molecule type" value="Genomic_DNA"/>
</dbReference>
<gene>
    <name evidence="2" type="ORF">AYO28_17265</name>
</gene>
<dbReference type="Proteomes" id="UP000077752">
    <property type="component" value="Unassembled WGS sequence"/>
</dbReference>
<accession>A0A177SP40</accession>
<keyword evidence="1" id="KW-0472">Membrane</keyword>
<protein>
    <submittedName>
        <fullName evidence="2">CDP-alcohol phosphatidyltransferase</fullName>
    </submittedName>
</protein>
<organism evidence="2 3">
    <name type="scientific">Pseudomonas putida</name>
    <name type="common">Arthrobacter siderocapsulatus</name>
    <dbReference type="NCBI Taxonomy" id="303"/>
    <lineage>
        <taxon>Bacteria</taxon>
        <taxon>Pseudomonadati</taxon>
        <taxon>Pseudomonadota</taxon>
        <taxon>Gammaproteobacteria</taxon>
        <taxon>Pseudomonadales</taxon>
        <taxon>Pseudomonadaceae</taxon>
        <taxon>Pseudomonas</taxon>
    </lineage>
</organism>
<dbReference type="GO" id="GO:0016020">
    <property type="term" value="C:membrane"/>
    <property type="evidence" value="ECO:0007669"/>
    <property type="project" value="InterPro"/>
</dbReference>
<dbReference type="GO" id="GO:0016780">
    <property type="term" value="F:phosphotransferase activity, for other substituted phosphate groups"/>
    <property type="evidence" value="ECO:0007669"/>
    <property type="project" value="InterPro"/>
</dbReference>
<evidence type="ECO:0000313" key="2">
    <source>
        <dbReference type="EMBL" id="OAI92808.1"/>
    </source>
</evidence>
<dbReference type="Gene3D" id="1.20.120.1760">
    <property type="match status" value="1"/>
</dbReference>
<dbReference type="AlphaFoldDB" id="A0A177SP40"/>
<dbReference type="GO" id="GO:0008654">
    <property type="term" value="P:phospholipid biosynthetic process"/>
    <property type="evidence" value="ECO:0007669"/>
    <property type="project" value="InterPro"/>
</dbReference>
<feature type="transmembrane region" description="Helical" evidence="1">
    <location>
        <begin position="189"/>
        <end position="205"/>
    </location>
</feature>
<reference evidence="2 3" key="1">
    <citation type="submission" date="2016-03" db="EMBL/GenBank/DDBJ databases">
        <title>Draft Genome Assembly of Pseudomonas putida strain CBF10-2.</title>
        <authorList>
            <person name="Iyer R.S."/>
            <person name="Damania A."/>
        </authorList>
    </citation>
    <scope>NUCLEOTIDE SEQUENCE [LARGE SCALE GENOMIC DNA]</scope>
    <source>
        <strain evidence="2 3">CBF10-2</strain>
    </source>
</reference>
<keyword evidence="1" id="KW-0812">Transmembrane</keyword>
<sequence>MDSPVTHLLKEVQVPSIYQLKPRFQALLRPGVSRLHERGVTANQVTLVAALVSVLLGVLLAWGASHAWLFALLPLWMLLRMALNAVDGMLAREFGQQSRLGAYLNELCDVIADTALYLPFALLPGVWPLLVVLVAVAALVSEYAGVMGPLAGASRRYDGPMGKSDRAFVFGALGLAVAFAIPAAWVNGVLLVVLLLCLFTLYNRVRQGLAETREFPAG</sequence>
<comment type="caution">
    <text evidence="2">The sequence shown here is derived from an EMBL/GenBank/DDBJ whole genome shotgun (WGS) entry which is preliminary data.</text>
</comment>